<sequence length="212" mass="22763">MQIAIVLFDRFTALDAVGPYETLQRLPGAEIVFVSHQRGEVRTENGFLGMTADKSFDEVQSPDVVIVPGGVGALDYLEDEALLNWLRKVHSSSRFTTSVCSGALILAAAGLLPGMEATTYWAFLDKLTALGAVPTEARLVEHLDQRIVTAAGVSAGIDMALRLAEILTDRKTAEAMQLIMEYDPQPPFDAGSVAKAGPEVVAIAQEIFKTKG</sequence>
<dbReference type="OrthoDB" id="4265717at2"/>
<dbReference type="PANTHER" id="PTHR43130">
    <property type="entry name" value="ARAC-FAMILY TRANSCRIPTIONAL REGULATOR"/>
    <property type="match status" value="1"/>
</dbReference>
<dbReference type="RefSeq" id="WP_121892905.1">
    <property type="nucleotide sequence ID" value="NZ_JBEXWZ010000153.1"/>
</dbReference>
<organism evidence="2 3">
    <name type="scientific">Streptomyces shenzhenensis</name>
    <dbReference type="NCBI Taxonomy" id="943815"/>
    <lineage>
        <taxon>Bacteria</taxon>
        <taxon>Bacillati</taxon>
        <taxon>Actinomycetota</taxon>
        <taxon>Actinomycetes</taxon>
        <taxon>Kitasatosporales</taxon>
        <taxon>Streptomycetaceae</taxon>
        <taxon>Streptomyces</taxon>
    </lineage>
</organism>
<dbReference type="PANTHER" id="PTHR43130:SF2">
    <property type="entry name" value="DJ-1_PFPI DOMAIN-CONTAINING PROTEIN"/>
    <property type="match status" value="1"/>
</dbReference>
<evidence type="ECO:0000259" key="1">
    <source>
        <dbReference type="Pfam" id="PF01965"/>
    </source>
</evidence>
<dbReference type="AlphaFoldDB" id="A0A3M0I1R6"/>
<dbReference type="CDD" id="cd03139">
    <property type="entry name" value="GATase1_PfpI_2"/>
    <property type="match status" value="1"/>
</dbReference>
<evidence type="ECO:0000313" key="3">
    <source>
        <dbReference type="Proteomes" id="UP000270471"/>
    </source>
</evidence>
<accession>A0A3M0I1R6</accession>
<dbReference type="EMBL" id="PENI01000023">
    <property type="protein sequence ID" value="RMB82388.1"/>
    <property type="molecule type" value="Genomic_DNA"/>
</dbReference>
<dbReference type="Pfam" id="PF01965">
    <property type="entry name" value="DJ-1_PfpI"/>
    <property type="match status" value="1"/>
</dbReference>
<reference evidence="2 3" key="1">
    <citation type="submission" date="2017-11" db="EMBL/GenBank/DDBJ databases">
        <title>Draft genome of actinobacteria isolated from guarana (Paullinia cupana (Mart.) Ducke.</title>
        <authorList>
            <person name="Siqueira K.A."/>
            <person name="Liotti R.G."/>
            <person name="Mendes T.A.O."/>
            <person name="Soares M.A."/>
        </authorList>
    </citation>
    <scope>NUCLEOTIDE SEQUENCE [LARGE SCALE GENOMIC DNA]</scope>
    <source>
        <strain evidence="2 3">193</strain>
    </source>
</reference>
<dbReference type="InterPro" id="IPR029062">
    <property type="entry name" value="Class_I_gatase-like"/>
</dbReference>
<protein>
    <submittedName>
        <fullName evidence="2">Thiamine biosynthesis protein ThiJ</fullName>
    </submittedName>
</protein>
<keyword evidence="3" id="KW-1185">Reference proteome</keyword>
<comment type="caution">
    <text evidence="2">The sequence shown here is derived from an EMBL/GenBank/DDBJ whole genome shotgun (WGS) entry which is preliminary data.</text>
</comment>
<name>A0A3M0I1R6_9ACTN</name>
<dbReference type="InterPro" id="IPR002818">
    <property type="entry name" value="DJ-1/PfpI"/>
</dbReference>
<dbReference type="GO" id="GO:0006355">
    <property type="term" value="P:regulation of DNA-templated transcription"/>
    <property type="evidence" value="ECO:0007669"/>
    <property type="project" value="TreeGrafter"/>
</dbReference>
<proteinExistence type="predicted"/>
<evidence type="ECO:0000313" key="2">
    <source>
        <dbReference type="EMBL" id="RMB82388.1"/>
    </source>
</evidence>
<dbReference type="InterPro" id="IPR052158">
    <property type="entry name" value="INH-QAR"/>
</dbReference>
<dbReference type="SUPFAM" id="SSF52317">
    <property type="entry name" value="Class I glutamine amidotransferase-like"/>
    <property type="match status" value="1"/>
</dbReference>
<dbReference type="Proteomes" id="UP000270471">
    <property type="component" value="Unassembled WGS sequence"/>
</dbReference>
<feature type="domain" description="DJ-1/PfpI" evidence="1">
    <location>
        <begin position="2"/>
        <end position="165"/>
    </location>
</feature>
<dbReference type="Gene3D" id="3.40.50.880">
    <property type="match status" value="1"/>
</dbReference>
<gene>
    <name evidence="2" type="ORF">CTZ28_30150</name>
</gene>